<accession>A0ABT0LIU4</accession>
<gene>
    <name evidence="9" type="primary">flgA</name>
    <name evidence="9" type="ORF">L2764_24915</name>
</gene>
<dbReference type="Pfam" id="PF17656">
    <property type="entry name" value="ChapFlgA_N"/>
    <property type="match status" value="1"/>
</dbReference>
<dbReference type="InterPro" id="IPR017585">
    <property type="entry name" value="SAF_FlgA"/>
</dbReference>
<dbReference type="CDD" id="cd11614">
    <property type="entry name" value="SAF_CpaB_FlgA_like"/>
    <property type="match status" value="1"/>
</dbReference>
<dbReference type="Gene3D" id="3.90.1210.10">
    <property type="entry name" value="Antifreeze-like/N-acetylneuraminic acid synthase C-terminal domain"/>
    <property type="match status" value="1"/>
</dbReference>
<dbReference type="SMART" id="SM00858">
    <property type="entry name" value="SAF"/>
    <property type="match status" value="1"/>
</dbReference>
<evidence type="ECO:0000256" key="1">
    <source>
        <dbReference type="ARBA" id="ARBA00004418"/>
    </source>
</evidence>
<evidence type="ECO:0000256" key="6">
    <source>
        <dbReference type="ARBA" id="ARBA00025643"/>
    </source>
</evidence>
<proteinExistence type="inferred from homology"/>
<organism evidence="9 10">
    <name type="scientific">Shewanella surugensis</name>
    <dbReference type="NCBI Taxonomy" id="212020"/>
    <lineage>
        <taxon>Bacteria</taxon>
        <taxon>Pseudomonadati</taxon>
        <taxon>Pseudomonadota</taxon>
        <taxon>Gammaproteobacteria</taxon>
        <taxon>Alteromonadales</taxon>
        <taxon>Shewanellaceae</taxon>
        <taxon>Shewanella</taxon>
    </lineage>
</organism>
<sequence length="235" mass="25656">MKVKYCIYVLFLLLPISVAGQNIATVPSLSALSQIAIAAVEKKIVAPESAKVRITPQKLHSAQYIPACLGAIEAKLATDRDIKRNNTVKITCHSPDLDYPWQLFVSVRVDILFPVIVTTSLFGPGHIIGKNDVKIAYIEKNSLRGQQLNHLTDVIGAKLKRRTPAGSPLFGSHFCLVCQDDAVTIIAHSANLTIKTQGQALSDGNLGDNINVRNHYTQKKFNAYVTSAGQVEVRL</sequence>
<dbReference type="InterPro" id="IPR013974">
    <property type="entry name" value="SAF"/>
</dbReference>
<evidence type="ECO:0000256" key="5">
    <source>
        <dbReference type="ARBA" id="ARBA00022764"/>
    </source>
</evidence>
<dbReference type="Pfam" id="PF13144">
    <property type="entry name" value="ChapFlgA"/>
    <property type="match status" value="1"/>
</dbReference>
<evidence type="ECO:0000313" key="9">
    <source>
        <dbReference type="EMBL" id="MCL1127624.1"/>
    </source>
</evidence>
<keyword evidence="9" id="KW-0969">Cilium</keyword>
<dbReference type="PANTHER" id="PTHR36307">
    <property type="entry name" value="FLAGELLA BASAL BODY P-RING FORMATION PROTEIN FLGA"/>
    <property type="match status" value="1"/>
</dbReference>
<dbReference type="Proteomes" id="UP001203423">
    <property type="component" value="Unassembled WGS sequence"/>
</dbReference>
<reference evidence="9 10" key="1">
    <citation type="submission" date="2022-01" db="EMBL/GenBank/DDBJ databases">
        <title>Whole genome-based taxonomy of the Shewanellaceae.</title>
        <authorList>
            <person name="Martin-Rodriguez A.J."/>
        </authorList>
    </citation>
    <scope>NUCLEOTIDE SEQUENCE [LARGE SCALE GENOMIC DNA]</scope>
    <source>
        <strain evidence="9 10">DSM 17177</strain>
    </source>
</reference>
<evidence type="ECO:0000256" key="7">
    <source>
        <dbReference type="RuleBase" id="RU362063"/>
    </source>
</evidence>
<keyword evidence="7" id="KW-1005">Bacterial flagellum biogenesis</keyword>
<dbReference type="RefSeq" id="WP_248943063.1">
    <property type="nucleotide sequence ID" value="NZ_JAKIKS010000183.1"/>
</dbReference>
<keyword evidence="10" id="KW-1185">Reference proteome</keyword>
<evidence type="ECO:0000256" key="4">
    <source>
        <dbReference type="ARBA" id="ARBA00022729"/>
    </source>
</evidence>
<dbReference type="InterPro" id="IPR039246">
    <property type="entry name" value="Flagellar_FlgA"/>
</dbReference>
<keyword evidence="5 7" id="KW-0574">Periplasm</keyword>
<feature type="chain" id="PRO_5044991350" description="Flagella basal body P-ring formation protein FlgA" evidence="7">
    <location>
        <begin position="25"/>
        <end position="235"/>
    </location>
</feature>
<name>A0ABT0LIU4_9GAMM</name>
<dbReference type="InterPro" id="IPR041231">
    <property type="entry name" value="FlgA_N"/>
</dbReference>
<protein>
    <recommendedName>
        <fullName evidence="3 7">Flagella basal body P-ring formation protein FlgA</fullName>
    </recommendedName>
</protein>
<comment type="similarity">
    <text evidence="2 7">Belongs to the FlgA family.</text>
</comment>
<evidence type="ECO:0000256" key="2">
    <source>
        <dbReference type="ARBA" id="ARBA00010474"/>
    </source>
</evidence>
<keyword evidence="9" id="KW-0966">Cell projection</keyword>
<comment type="subcellular location">
    <subcellularLocation>
        <location evidence="1 7">Periplasm</location>
    </subcellularLocation>
</comment>
<evidence type="ECO:0000256" key="3">
    <source>
        <dbReference type="ARBA" id="ARBA00014754"/>
    </source>
</evidence>
<feature type="signal peptide" evidence="7">
    <location>
        <begin position="1"/>
        <end position="24"/>
    </location>
</feature>
<comment type="function">
    <text evidence="6 7">Involved in the assembly process of the P-ring formation. It may associate with FlgF on the rod constituting a structure essential for the P-ring assembly or may act as a modulator protein for the P-ring assembly.</text>
</comment>
<keyword evidence="9" id="KW-0282">Flagellum</keyword>
<evidence type="ECO:0000259" key="8">
    <source>
        <dbReference type="SMART" id="SM00858"/>
    </source>
</evidence>
<dbReference type="EMBL" id="JAKIKS010000183">
    <property type="protein sequence ID" value="MCL1127624.1"/>
    <property type="molecule type" value="Genomic_DNA"/>
</dbReference>
<dbReference type="NCBIfam" id="TIGR03170">
    <property type="entry name" value="flgA_cterm"/>
    <property type="match status" value="1"/>
</dbReference>
<comment type="caution">
    <text evidence="9">The sequence shown here is derived from an EMBL/GenBank/DDBJ whole genome shotgun (WGS) entry which is preliminary data.</text>
</comment>
<evidence type="ECO:0000313" key="10">
    <source>
        <dbReference type="Proteomes" id="UP001203423"/>
    </source>
</evidence>
<feature type="domain" description="SAF" evidence="8">
    <location>
        <begin position="113"/>
        <end position="175"/>
    </location>
</feature>
<dbReference type="PANTHER" id="PTHR36307:SF1">
    <property type="entry name" value="FLAGELLA BASAL BODY P-RING FORMATION PROTEIN FLGA"/>
    <property type="match status" value="1"/>
</dbReference>
<dbReference type="Gene3D" id="2.30.30.760">
    <property type="match status" value="1"/>
</dbReference>
<keyword evidence="4 7" id="KW-0732">Signal</keyword>